<keyword evidence="2" id="KW-1133">Transmembrane helix</keyword>
<feature type="transmembrane region" description="Helical" evidence="2">
    <location>
        <begin position="250"/>
        <end position="273"/>
    </location>
</feature>
<reference evidence="3 4" key="1">
    <citation type="submission" date="2020-02" db="EMBL/GenBank/DDBJ databases">
        <title>A chromosome-scale genome assembly of the black bullhead catfish (Ameiurus melas).</title>
        <authorList>
            <person name="Wen M."/>
            <person name="Zham M."/>
            <person name="Cabau C."/>
            <person name="Klopp C."/>
            <person name="Donnadieu C."/>
            <person name="Roques C."/>
            <person name="Bouchez O."/>
            <person name="Lampietro C."/>
            <person name="Jouanno E."/>
            <person name="Herpin A."/>
            <person name="Louis A."/>
            <person name="Berthelot C."/>
            <person name="Parey E."/>
            <person name="Roest-Crollius H."/>
            <person name="Braasch I."/>
            <person name="Postlethwait J."/>
            <person name="Robinson-Rechavi M."/>
            <person name="Echchiki A."/>
            <person name="Begum T."/>
            <person name="Montfort J."/>
            <person name="Schartl M."/>
            <person name="Bobe J."/>
            <person name="Guiguen Y."/>
        </authorList>
    </citation>
    <scope>NUCLEOTIDE SEQUENCE [LARGE SCALE GENOMIC DNA]</scope>
    <source>
        <strain evidence="3">M_S1</strain>
        <tissue evidence="3">Blood</tissue>
    </source>
</reference>
<dbReference type="Proteomes" id="UP000593565">
    <property type="component" value="Unassembled WGS sequence"/>
</dbReference>
<dbReference type="AlphaFoldDB" id="A0A7J6BEB7"/>
<protein>
    <submittedName>
        <fullName evidence="3">Uncharacterized protein</fullName>
    </submittedName>
</protein>
<keyword evidence="2" id="KW-0472">Membrane</keyword>
<evidence type="ECO:0000313" key="3">
    <source>
        <dbReference type="EMBL" id="KAF4093192.1"/>
    </source>
</evidence>
<organism evidence="3 4">
    <name type="scientific">Ameiurus melas</name>
    <name type="common">Black bullhead</name>
    <name type="synonym">Silurus melas</name>
    <dbReference type="NCBI Taxonomy" id="219545"/>
    <lineage>
        <taxon>Eukaryota</taxon>
        <taxon>Metazoa</taxon>
        <taxon>Chordata</taxon>
        <taxon>Craniata</taxon>
        <taxon>Vertebrata</taxon>
        <taxon>Euteleostomi</taxon>
        <taxon>Actinopterygii</taxon>
        <taxon>Neopterygii</taxon>
        <taxon>Teleostei</taxon>
        <taxon>Ostariophysi</taxon>
        <taxon>Siluriformes</taxon>
        <taxon>Ictaluridae</taxon>
        <taxon>Ameiurus</taxon>
    </lineage>
</organism>
<comment type="caution">
    <text evidence="3">The sequence shown here is derived from an EMBL/GenBank/DDBJ whole genome shotgun (WGS) entry which is preliminary data.</text>
</comment>
<feature type="compositionally biased region" description="Basic and acidic residues" evidence="1">
    <location>
        <begin position="23"/>
        <end position="34"/>
    </location>
</feature>
<feature type="transmembrane region" description="Helical" evidence="2">
    <location>
        <begin position="55"/>
        <end position="79"/>
    </location>
</feature>
<feature type="compositionally biased region" description="Polar residues" evidence="1">
    <location>
        <begin position="204"/>
        <end position="213"/>
    </location>
</feature>
<sequence>MSRRRHVAERHTELSHTPGVFTELRDHPDTKDAQDNEDMSSDDHHVSVMKGKSRAFWIVLAGVFLTARVCDAACMTLNFKDYITDNLLLDHWFHMKNFTPTGEEVKAQHEILSVINSICSSLLANERFYSADPNDGDMKTKVVWTYRKMVNELVNPSDTVQFCRNHTCSESYGTSFINMTQFENIYKKVCNWTGPAPECPFPQSTTAAVSPTWTPHAPEPGQQTSSEPTNGNVSRQSIKSDEVKSETQGVLPYLVVSVTMNFILVFLLVSGIYHYKCRSKSSGIQCNDQEHVSLQDVNTSIMIQDQNITESLGEDTV</sequence>
<keyword evidence="2" id="KW-0812">Transmembrane</keyword>
<dbReference type="EMBL" id="JAAGNN010000002">
    <property type="protein sequence ID" value="KAF4093192.1"/>
    <property type="molecule type" value="Genomic_DNA"/>
</dbReference>
<keyword evidence="4" id="KW-1185">Reference proteome</keyword>
<feature type="compositionally biased region" description="Polar residues" evidence="1">
    <location>
        <begin position="221"/>
        <end position="237"/>
    </location>
</feature>
<proteinExistence type="predicted"/>
<feature type="region of interest" description="Disordered" evidence="1">
    <location>
        <begin position="204"/>
        <end position="241"/>
    </location>
</feature>
<feature type="region of interest" description="Disordered" evidence="1">
    <location>
        <begin position="1"/>
        <end position="44"/>
    </location>
</feature>
<evidence type="ECO:0000256" key="2">
    <source>
        <dbReference type="SAM" id="Phobius"/>
    </source>
</evidence>
<evidence type="ECO:0000256" key="1">
    <source>
        <dbReference type="SAM" id="MobiDB-lite"/>
    </source>
</evidence>
<gene>
    <name evidence="3" type="ORF">AMELA_G00030170</name>
</gene>
<accession>A0A7J6BEB7</accession>
<evidence type="ECO:0000313" key="4">
    <source>
        <dbReference type="Proteomes" id="UP000593565"/>
    </source>
</evidence>
<name>A0A7J6BEB7_AMEME</name>